<dbReference type="Proteomes" id="UP000283841">
    <property type="component" value="Unassembled WGS sequence"/>
</dbReference>
<dbReference type="AlphaFoldDB" id="A0A443HMP1"/>
<evidence type="ECO:0000259" key="7">
    <source>
        <dbReference type="PROSITE" id="PS50048"/>
    </source>
</evidence>
<dbReference type="PROSITE" id="PS00463">
    <property type="entry name" value="ZN2_CY6_FUNGAL_1"/>
    <property type="match status" value="1"/>
</dbReference>
<keyword evidence="9" id="KW-1185">Reference proteome</keyword>
<keyword evidence="4" id="KW-0804">Transcription</keyword>
<feature type="region of interest" description="Disordered" evidence="6">
    <location>
        <begin position="176"/>
        <end position="198"/>
    </location>
</feature>
<gene>
    <name evidence="8" type="ORF">C8Q69DRAFT_81355</name>
</gene>
<evidence type="ECO:0000256" key="5">
    <source>
        <dbReference type="ARBA" id="ARBA00023242"/>
    </source>
</evidence>
<dbReference type="InterPro" id="IPR021858">
    <property type="entry name" value="Fun_TF"/>
</dbReference>
<feature type="domain" description="Zn(2)-C6 fungal-type" evidence="7">
    <location>
        <begin position="7"/>
        <end position="37"/>
    </location>
</feature>
<evidence type="ECO:0000313" key="9">
    <source>
        <dbReference type="Proteomes" id="UP000283841"/>
    </source>
</evidence>
<proteinExistence type="predicted"/>
<keyword evidence="5" id="KW-0539">Nucleus</keyword>
<evidence type="ECO:0000256" key="6">
    <source>
        <dbReference type="SAM" id="MobiDB-lite"/>
    </source>
</evidence>
<dbReference type="GO" id="GO:0008270">
    <property type="term" value="F:zinc ion binding"/>
    <property type="evidence" value="ECO:0007669"/>
    <property type="project" value="InterPro"/>
</dbReference>
<dbReference type="Gene3D" id="4.10.240.10">
    <property type="entry name" value="Zn(2)-C6 fungal-type DNA-binding domain"/>
    <property type="match status" value="1"/>
</dbReference>
<dbReference type="SUPFAM" id="SSF57701">
    <property type="entry name" value="Zn2/Cys6 DNA-binding domain"/>
    <property type="match status" value="1"/>
</dbReference>
<dbReference type="RefSeq" id="XP_028482731.1">
    <property type="nucleotide sequence ID" value="XM_028634061.1"/>
</dbReference>
<dbReference type="PROSITE" id="PS50048">
    <property type="entry name" value="ZN2_CY6_FUNGAL_2"/>
    <property type="match status" value="1"/>
</dbReference>
<evidence type="ECO:0000313" key="8">
    <source>
        <dbReference type="EMBL" id="RWQ93086.1"/>
    </source>
</evidence>
<dbReference type="InterPro" id="IPR036864">
    <property type="entry name" value="Zn2-C6_fun-type_DNA-bd_sf"/>
</dbReference>
<feature type="compositionally biased region" description="Low complexity" evidence="6">
    <location>
        <begin position="104"/>
        <end position="117"/>
    </location>
</feature>
<evidence type="ECO:0000256" key="2">
    <source>
        <dbReference type="ARBA" id="ARBA00023015"/>
    </source>
</evidence>
<dbReference type="GO" id="GO:0045944">
    <property type="term" value="P:positive regulation of transcription by RNA polymerase II"/>
    <property type="evidence" value="ECO:0007669"/>
    <property type="project" value="TreeGrafter"/>
</dbReference>
<organism evidence="8 9">
    <name type="scientific">Byssochlamys spectabilis</name>
    <name type="common">Paecilomyces variotii</name>
    <dbReference type="NCBI Taxonomy" id="264951"/>
    <lineage>
        <taxon>Eukaryota</taxon>
        <taxon>Fungi</taxon>
        <taxon>Dikarya</taxon>
        <taxon>Ascomycota</taxon>
        <taxon>Pezizomycotina</taxon>
        <taxon>Eurotiomycetes</taxon>
        <taxon>Eurotiomycetidae</taxon>
        <taxon>Eurotiales</taxon>
        <taxon>Thermoascaceae</taxon>
        <taxon>Paecilomyces</taxon>
    </lineage>
</organism>
<evidence type="ECO:0000256" key="3">
    <source>
        <dbReference type="ARBA" id="ARBA00023125"/>
    </source>
</evidence>
<dbReference type="VEuPathDB" id="FungiDB:C8Q69DRAFT_81355"/>
<dbReference type="STRING" id="264951.A0A443HMP1"/>
<keyword evidence="2" id="KW-0805">Transcription regulation</keyword>
<sequence>MSSRPDPCENCRRNHVKCDDSGTTCQRCLKAGQECVRHPRRVKFRHGSTAKYDSEFSRDQIWMNPSANGTTSFDFIDETPDLVAFYRRDSLVVYSQGSDYEGKSASPSSEIESYPPSTNVPTTFPLLPTNGSTIFSSESSGSLRDIYGDVLSPESTQLGISQAAMWCHPSSTAKVSQQSQATATSPENTGSFKSPLPTSSRYDRSHSLFPPLFVQEDSIWPNLDVEQACLLRYFIENLARWFDLCDPERHFTRAVPQKACTCPPLLNAILSASARHLCTLPKHCRAAVMIKYSLPRIMRFGEETALYYHSKCISQMRSLSHDPDALMDENLLAAVVILRFYEEIDAPLGGLSGETALRGLQVFIEAQAASAFTGNGLRQMAFWVGVRQEIHMAFLQQRSFRLPLTFCDSYRSWEPAPDHIWANRLIIFCADVLQFCFNDTSTKDHARYEELIDFPRKWLKYHPRSFAPTYYREPDRSKNEVLPQLWYAEDFHIAGIQHMILAMILLTVYKPNVPRLGLGQREAMIVMDSNIKSMVLEICGIAVSNRQCPPSLLTATIAITMCGDRFTDAHEQQALLDVLIETDQDNAWPTASMQANLKKAWGWERSSSTTT</sequence>
<evidence type="ECO:0000256" key="4">
    <source>
        <dbReference type="ARBA" id="ARBA00023163"/>
    </source>
</evidence>
<dbReference type="GO" id="GO:0000976">
    <property type="term" value="F:transcription cis-regulatory region binding"/>
    <property type="evidence" value="ECO:0007669"/>
    <property type="project" value="TreeGrafter"/>
</dbReference>
<dbReference type="Pfam" id="PF11951">
    <property type="entry name" value="Fungal_trans_2"/>
    <property type="match status" value="1"/>
</dbReference>
<evidence type="ECO:0000256" key="1">
    <source>
        <dbReference type="ARBA" id="ARBA00004123"/>
    </source>
</evidence>
<accession>A0A443HMP1</accession>
<dbReference type="SMART" id="SM00066">
    <property type="entry name" value="GAL4"/>
    <property type="match status" value="1"/>
</dbReference>
<dbReference type="PANTHER" id="PTHR37534">
    <property type="entry name" value="TRANSCRIPTIONAL ACTIVATOR PROTEIN UGA3"/>
    <property type="match status" value="1"/>
</dbReference>
<comment type="subcellular location">
    <subcellularLocation>
        <location evidence="1">Nucleus</location>
    </subcellularLocation>
</comment>
<protein>
    <recommendedName>
        <fullName evidence="7">Zn(2)-C6 fungal-type domain-containing protein</fullName>
    </recommendedName>
</protein>
<dbReference type="GeneID" id="39603338"/>
<dbReference type="GO" id="GO:0000981">
    <property type="term" value="F:DNA-binding transcription factor activity, RNA polymerase II-specific"/>
    <property type="evidence" value="ECO:0007669"/>
    <property type="project" value="InterPro"/>
</dbReference>
<comment type="caution">
    <text evidence="8">The sequence shown here is derived from an EMBL/GenBank/DDBJ whole genome shotgun (WGS) entry which is preliminary data.</text>
</comment>
<dbReference type="Pfam" id="PF00172">
    <property type="entry name" value="Zn_clus"/>
    <property type="match status" value="1"/>
</dbReference>
<dbReference type="PANTHER" id="PTHR37534:SF2">
    <property type="entry name" value="N-ACETYLTRANSFERASE DOMAIN-CONTAINING PROTEIN"/>
    <property type="match status" value="1"/>
</dbReference>
<dbReference type="InterPro" id="IPR001138">
    <property type="entry name" value="Zn2Cys6_DnaBD"/>
</dbReference>
<name>A0A443HMP1_BYSSP</name>
<reference evidence="8 9" key="1">
    <citation type="journal article" date="2018" name="Front. Microbiol.">
        <title>Genomic and genetic insights into a cosmopolitan fungus, Paecilomyces variotii (Eurotiales).</title>
        <authorList>
            <person name="Urquhart A.S."/>
            <person name="Mondo S.J."/>
            <person name="Makela M.R."/>
            <person name="Hane J.K."/>
            <person name="Wiebenga A."/>
            <person name="He G."/>
            <person name="Mihaltcheva S."/>
            <person name="Pangilinan J."/>
            <person name="Lipzen A."/>
            <person name="Barry K."/>
            <person name="de Vries R.P."/>
            <person name="Grigoriev I.V."/>
            <person name="Idnurm A."/>
        </authorList>
    </citation>
    <scope>NUCLEOTIDE SEQUENCE [LARGE SCALE GENOMIC DNA]</scope>
    <source>
        <strain evidence="8 9">CBS 101075</strain>
    </source>
</reference>
<feature type="region of interest" description="Disordered" evidence="6">
    <location>
        <begin position="98"/>
        <end position="117"/>
    </location>
</feature>
<dbReference type="GO" id="GO:0005634">
    <property type="term" value="C:nucleus"/>
    <property type="evidence" value="ECO:0007669"/>
    <property type="project" value="UniProtKB-SubCell"/>
</dbReference>
<keyword evidence="3" id="KW-0238">DNA-binding</keyword>
<dbReference type="CDD" id="cd00067">
    <property type="entry name" value="GAL4"/>
    <property type="match status" value="1"/>
</dbReference>
<dbReference type="EMBL" id="RCNU01000011">
    <property type="protein sequence ID" value="RWQ93086.1"/>
    <property type="molecule type" value="Genomic_DNA"/>
</dbReference>